<dbReference type="Proteomes" id="UP000184364">
    <property type="component" value="Unassembled WGS sequence"/>
</dbReference>
<comment type="similarity">
    <text evidence="4">Belongs to the arginase family.</text>
</comment>
<dbReference type="InterPro" id="IPR006035">
    <property type="entry name" value="Ureohydrolase"/>
</dbReference>
<dbReference type="GO" id="GO:0005829">
    <property type="term" value="C:cytosol"/>
    <property type="evidence" value="ECO:0007669"/>
    <property type="project" value="TreeGrafter"/>
</dbReference>
<evidence type="ECO:0000256" key="4">
    <source>
        <dbReference type="PROSITE-ProRule" id="PRU00742"/>
    </source>
</evidence>
<evidence type="ECO:0000256" key="1">
    <source>
        <dbReference type="ARBA" id="ARBA00022723"/>
    </source>
</evidence>
<reference evidence="6" key="1">
    <citation type="submission" date="2016-11" db="EMBL/GenBank/DDBJ databases">
        <authorList>
            <person name="Varghese N."/>
            <person name="Submissions S."/>
        </authorList>
    </citation>
    <scope>NUCLEOTIDE SEQUENCE [LARGE SCALE GENOMIC DNA]</scope>
    <source>
        <strain evidence="6">DSM 26899</strain>
    </source>
</reference>
<dbReference type="Pfam" id="PF00491">
    <property type="entry name" value="Arginase"/>
    <property type="match status" value="1"/>
</dbReference>
<dbReference type="STRING" id="1302687.SAMN05444267_10597"/>
<proteinExistence type="inferred from homology"/>
<dbReference type="PROSITE" id="PS51409">
    <property type="entry name" value="ARGINASE_2"/>
    <property type="match status" value="1"/>
</dbReference>
<keyword evidence="1" id="KW-0479">Metal-binding</keyword>
<dbReference type="SUPFAM" id="SSF52768">
    <property type="entry name" value="Arginase/deacetylase"/>
    <property type="match status" value="1"/>
</dbReference>
<name>A0A1M7KB87_9FLAO</name>
<dbReference type="EMBL" id="FRAV01000059">
    <property type="protein sequence ID" value="SHM62549.1"/>
    <property type="molecule type" value="Genomic_DNA"/>
</dbReference>
<evidence type="ECO:0000313" key="5">
    <source>
        <dbReference type="EMBL" id="SHM62549.1"/>
    </source>
</evidence>
<dbReference type="GO" id="GO:0004053">
    <property type="term" value="F:arginase activity"/>
    <property type="evidence" value="ECO:0007669"/>
    <property type="project" value="TreeGrafter"/>
</dbReference>
<keyword evidence="3" id="KW-0464">Manganese</keyword>
<evidence type="ECO:0000256" key="2">
    <source>
        <dbReference type="ARBA" id="ARBA00022801"/>
    </source>
</evidence>
<dbReference type="Gene3D" id="3.40.800.10">
    <property type="entry name" value="Ureohydrolase domain"/>
    <property type="match status" value="1"/>
</dbReference>
<dbReference type="InterPro" id="IPR023696">
    <property type="entry name" value="Ureohydrolase_dom_sf"/>
</dbReference>
<keyword evidence="2" id="KW-0378">Hydrolase</keyword>
<evidence type="ECO:0000313" key="6">
    <source>
        <dbReference type="Proteomes" id="UP000184364"/>
    </source>
</evidence>
<dbReference type="PANTHER" id="PTHR43782:SF3">
    <property type="entry name" value="ARGINASE"/>
    <property type="match status" value="1"/>
</dbReference>
<accession>A0A1M7KB87</accession>
<dbReference type="CDD" id="cd09999">
    <property type="entry name" value="Arginase-like_1"/>
    <property type="match status" value="1"/>
</dbReference>
<gene>
    <name evidence="5" type="ORF">SAMN05444267_10597</name>
</gene>
<dbReference type="PANTHER" id="PTHR43782">
    <property type="entry name" value="ARGINASE"/>
    <property type="match status" value="1"/>
</dbReference>
<dbReference type="AlphaFoldDB" id="A0A1M7KB87"/>
<keyword evidence="6" id="KW-1185">Reference proteome</keyword>
<evidence type="ECO:0000256" key="3">
    <source>
        <dbReference type="ARBA" id="ARBA00023211"/>
    </source>
</evidence>
<protein>
    <submittedName>
        <fullName evidence="5">Arginase</fullName>
    </submittedName>
</protein>
<dbReference type="RefSeq" id="WP_073297858.1">
    <property type="nucleotide sequence ID" value="NZ_FRAV01000059.1"/>
</dbReference>
<organism evidence="5 6">
    <name type="scientific">Chryseobacterium polytrichastri</name>
    <dbReference type="NCBI Taxonomy" id="1302687"/>
    <lineage>
        <taxon>Bacteria</taxon>
        <taxon>Pseudomonadati</taxon>
        <taxon>Bacteroidota</taxon>
        <taxon>Flavobacteriia</taxon>
        <taxon>Flavobacteriales</taxon>
        <taxon>Weeksellaceae</taxon>
        <taxon>Chryseobacterium group</taxon>
        <taxon>Chryseobacterium</taxon>
    </lineage>
</organism>
<sequence length="301" mass="34772">MKRDINIFEFPLNLGLIKKQHEIEPGVKKLPDWLRAFDFHKRIHPKNIFRLESPSYAMDFDEETQVKNPHQIIEYAKKQAELILKNFDKNIFNIIIGGDCSILIGNAVALKKIGSFGLFYLDGHTDYIPPHLSPSGGIAGMDLAIVAGLGHEKLTNINHLKPYFLEENIFCVGNAEMDDEEYVEQIIHSKIHYFDLENLRKNGFRKTSEDFLQMIHHKNLDGFLIHFDVDILKDEIMPAVDSRMEEGIDYSDLKEILQPLLNNEKCFGIQITILDPNYDENGIYTKAFVKNLIQIIKNKEE</sequence>
<dbReference type="OrthoDB" id="9789727at2"/>
<dbReference type="GO" id="GO:0030145">
    <property type="term" value="F:manganese ion binding"/>
    <property type="evidence" value="ECO:0007669"/>
    <property type="project" value="TreeGrafter"/>
</dbReference>